<protein>
    <recommendedName>
        <fullName evidence="3">Molybdopterin-guanine dinucleotide biosynthesis protein B (MobB) domain-containing protein</fullName>
    </recommendedName>
</protein>
<proteinExistence type="predicted"/>
<dbReference type="InterPro" id="IPR027417">
    <property type="entry name" value="P-loop_NTPase"/>
</dbReference>
<dbReference type="RefSeq" id="WP_148604720.1">
    <property type="nucleotide sequence ID" value="NZ_RXYB01000015.1"/>
</dbReference>
<evidence type="ECO:0008006" key="3">
    <source>
        <dbReference type="Google" id="ProtNLM"/>
    </source>
</evidence>
<dbReference type="Gene3D" id="3.40.50.300">
    <property type="entry name" value="P-loop containing nucleotide triphosphate hydrolases"/>
    <property type="match status" value="1"/>
</dbReference>
<evidence type="ECO:0000313" key="1">
    <source>
        <dbReference type="EMBL" id="MBC3797597.1"/>
    </source>
</evidence>
<dbReference type="Proteomes" id="UP000653358">
    <property type="component" value="Unassembled WGS sequence"/>
</dbReference>
<reference evidence="1 2" key="1">
    <citation type="journal article" date="2020" name="mSystems">
        <title>Defining Genomic and Predicted Metabolic Features of the Acetobacterium Genus.</title>
        <authorList>
            <person name="Ross D.E."/>
            <person name="Marshall C.W."/>
            <person name="Gulliver D."/>
            <person name="May H.D."/>
            <person name="Norman R.S."/>
        </authorList>
    </citation>
    <scope>NUCLEOTIDE SEQUENCE [LARGE SCALE GENOMIC DNA]</scope>
    <source>
        <strain evidence="1 2">DSM 9173</strain>
    </source>
</reference>
<sequence length="186" mass="20414">MILIGSTARNSGKTTLAVSLIEKYKKQMPVIGIKVTTIDENNRSCIHGGEGCGACSSLKGDFEITEEKGQNPNKDTAMLLAGGAEKVYWLKTINTHIDEGIEALIAQIPKDALIICESNTLRKFVNPAVFVMVRNTADSKIKKTAAEVIDQADIVFDNYFDGNFEALINEIEKRLSSFVTVRMPTK</sequence>
<evidence type="ECO:0000313" key="2">
    <source>
        <dbReference type="Proteomes" id="UP000653358"/>
    </source>
</evidence>
<organism evidence="1 2">
    <name type="scientific">Acetobacterium tundrae</name>
    <dbReference type="NCBI Taxonomy" id="132932"/>
    <lineage>
        <taxon>Bacteria</taxon>
        <taxon>Bacillati</taxon>
        <taxon>Bacillota</taxon>
        <taxon>Clostridia</taxon>
        <taxon>Eubacteriales</taxon>
        <taxon>Eubacteriaceae</taxon>
        <taxon>Acetobacterium</taxon>
    </lineage>
</organism>
<accession>A0ABR6WM56</accession>
<comment type="caution">
    <text evidence="1">The sequence shown here is derived from an EMBL/GenBank/DDBJ whole genome shotgun (WGS) entry which is preliminary data.</text>
</comment>
<keyword evidence="2" id="KW-1185">Reference proteome</keyword>
<name>A0ABR6WM56_9FIRM</name>
<dbReference type="EMBL" id="WJBB01000013">
    <property type="protein sequence ID" value="MBC3797597.1"/>
    <property type="molecule type" value="Genomic_DNA"/>
</dbReference>
<gene>
    <name evidence="1" type="ORF">GH807_11125</name>
</gene>